<keyword evidence="7" id="KW-1185">Reference proteome</keyword>
<keyword evidence="1" id="KW-0805">Transcription regulation</keyword>
<dbReference type="PROSITE" id="PS50977">
    <property type="entry name" value="HTH_TETR_2"/>
    <property type="match status" value="1"/>
</dbReference>
<protein>
    <submittedName>
        <fullName evidence="6">TetR family transcriptional regulator</fullName>
    </submittedName>
</protein>
<dbReference type="InterPro" id="IPR001647">
    <property type="entry name" value="HTH_TetR"/>
</dbReference>
<dbReference type="SUPFAM" id="SSF46689">
    <property type="entry name" value="Homeodomain-like"/>
    <property type="match status" value="1"/>
</dbReference>
<sequence length="210" mass="22827">MSETVQQNGQATRGARLPRTARRAQLLDAAQDVFAANGYHAAAMDEIAERAGVSKPVLYQHFPGKLELYLALLESHVDELIARVRNAMESTTDNKQRVRAAVTAYFDFVDGESQAFRLVFESDLRGEPAVRDAVERATNASVEAITQTIIADAGLDADRARLLAVGLVGVSQVTARSWLADERPIAKQDAIDLISNLGWRGIGGGFPLQH</sequence>
<dbReference type="PANTHER" id="PTHR30055">
    <property type="entry name" value="HTH-TYPE TRANSCRIPTIONAL REGULATOR RUTR"/>
    <property type="match status" value="1"/>
</dbReference>
<dbReference type="InterPro" id="IPR054129">
    <property type="entry name" value="DesT_TetR_C"/>
</dbReference>
<dbReference type="GO" id="GO:0045892">
    <property type="term" value="P:negative regulation of DNA-templated transcription"/>
    <property type="evidence" value="ECO:0007669"/>
    <property type="project" value="UniProtKB-ARBA"/>
</dbReference>
<dbReference type="SUPFAM" id="SSF48498">
    <property type="entry name" value="Tetracyclin repressor-like, C-terminal domain"/>
    <property type="match status" value="1"/>
</dbReference>
<proteinExistence type="predicted"/>
<dbReference type="OrthoDB" id="70491at2"/>
<dbReference type="InterPro" id="IPR009057">
    <property type="entry name" value="Homeodomain-like_sf"/>
</dbReference>
<evidence type="ECO:0000256" key="1">
    <source>
        <dbReference type="ARBA" id="ARBA00023015"/>
    </source>
</evidence>
<feature type="DNA-binding region" description="H-T-H motif" evidence="4">
    <location>
        <begin position="43"/>
        <end position="62"/>
    </location>
</feature>
<dbReference type="FunFam" id="1.10.10.60:FF:000141">
    <property type="entry name" value="TetR family transcriptional regulator"/>
    <property type="match status" value="1"/>
</dbReference>
<evidence type="ECO:0000256" key="3">
    <source>
        <dbReference type="ARBA" id="ARBA00023163"/>
    </source>
</evidence>
<dbReference type="EMBL" id="SGWQ01000001">
    <property type="protein sequence ID" value="RZS44226.1"/>
    <property type="molecule type" value="Genomic_DNA"/>
</dbReference>
<keyword evidence="2 4" id="KW-0238">DNA-binding</keyword>
<dbReference type="PRINTS" id="PR00455">
    <property type="entry name" value="HTHTETR"/>
</dbReference>
<keyword evidence="3" id="KW-0804">Transcription</keyword>
<dbReference type="InterPro" id="IPR036271">
    <property type="entry name" value="Tet_transcr_reg_TetR-rel_C_sf"/>
</dbReference>
<dbReference type="Gene3D" id="1.10.357.10">
    <property type="entry name" value="Tetracycline Repressor, domain 2"/>
    <property type="match status" value="1"/>
</dbReference>
<organism evidence="6 7">
    <name type="scientific">Herbihabitans rhizosphaerae</name>
    <dbReference type="NCBI Taxonomy" id="1872711"/>
    <lineage>
        <taxon>Bacteria</taxon>
        <taxon>Bacillati</taxon>
        <taxon>Actinomycetota</taxon>
        <taxon>Actinomycetes</taxon>
        <taxon>Pseudonocardiales</taxon>
        <taxon>Pseudonocardiaceae</taxon>
        <taxon>Herbihabitans</taxon>
    </lineage>
</organism>
<accession>A0A4Q7L4U0</accession>
<dbReference type="RefSeq" id="WP_130341937.1">
    <property type="nucleotide sequence ID" value="NZ_SGWQ01000001.1"/>
</dbReference>
<gene>
    <name evidence="6" type="ORF">EV193_101101</name>
</gene>
<evidence type="ECO:0000256" key="2">
    <source>
        <dbReference type="ARBA" id="ARBA00023125"/>
    </source>
</evidence>
<dbReference type="GO" id="GO:0000976">
    <property type="term" value="F:transcription cis-regulatory region binding"/>
    <property type="evidence" value="ECO:0007669"/>
    <property type="project" value="TreeGrafter"/>
</dbReference>
<dbReference type="Proteomes" id="UP000294257">
    <property type="component" value="Unassembled WGS sequence"/>
</dbReference>
<feature type="domain" description="HTH tetR-type" evidence="5">
    <location>
        <begin position="20"/>
        <end position="80"/>
    </location>
</feature>
<name>A0A4Q7L4U0_9PSEU</name>
<comment type="caution">
    <text evidence="6">The sequence shown here is derived from an EMBL/GenBank/DDBJ whole genome shotgun (WGS) entry which is preliminary data.</text>
</comment>
<evidence type="ECO:0000313" key="6">
    <source>
        <dbReference type="EMBL" id="RZS44226.1"/>
    </source>
</evidence>
<dbReference type="PANTHER" id="PTHR30055:SF160">
    <property type="entry name" value="TRANSCRIPTIONAL REGULATORY PROTEIN (PROBABLY ASNC-FAMILY)-RELATED"/>
    <property type="match status" value="1"/>
</dbReference>
<dbReference type="Pfam" id="PF00440">
    <property type="entry name" value="TetR_N"/>
    <property type="match status" value="1"/>
</dbReference>
<dbReference type="InterPro" id="IPR050109">
    <property type="entry name" value="HTH-type_TetR-like_transc_reg"/>
</dbReference>
<evidence type="ECO:0000259" key="5">
    <source>
        <dbReference type="PROSITE" id="PS50977"/>
    </source>
</evidence>
<dbReference type="AlphaFoldDB" id="A0A4Q7L4U0"/>
<dbReference type="Pfam" id="PF21943">
    <property type="entry name" value="TetR_C_46"/>
    <property type="match status" value="1"/>
</dbReference>
<dbReference type="GO" id="GO:0003700">
    <property type="term" value="F:DNA-binding transcription factor activity"/>
    <property type="evidence" value="ECO:0007669"/>
    <property type="project" value="TreeGrafter"/>
</dbReference>
<reference evidence="6 7" key="1">
    <citation type="submission" date="2019-02" db="EMBL/GenBank/DDBJ databases">
        <title>Genomic Encyclopedia of Type Strains, Phase IV (KMG-IV): sequencing the most valuable type-strain genomes for metagenomic binning, comparative biology and taxonomic classification.</title>
        <authorList>
            <person name="Goeker M."/>
        </authorList>
    </citation>
    <scope>NUCLEOTIDE SEQUENCE [LARGE SCALE GENOMIC DNA]</scope>
    <source>
        <strain evidence="6 7">DSM 101727</strain>
    </source>
</reference>
<evidence type="ECO:0000313" key="7">
    <source>
        <dbReference type="Proteomes" id="UP000294257"/>
    </source>
</evidence>
<evidence type="ECO:0000256" key="4">
    <source>
        <dbReference type="PROSITE-ProRule" id="PRU00335"/>
    </source>
</evidence>